<evidence type="ECO:0000256" key="7">
    <source>
        <dbReference type="SAM" id="SignalP"/>
    </source>
</evidence>
<evidence type="ECO:0000256" key="4">
    <source>
        <dbReference type="ARBA" id="ARBA00023157"/>
    </source>
</evidence>
<dbReference type="PROSITE" id="PS50940">
    <property type="entry name" value="CHIT_BIND_II"/>
    <property type="match status" value="2"/>
</dbReference>
<reference evidence="11" key="1">
    <citation type="submission" date="2012-05" db="EMBL/GenBank/DDBJ databases">
        <title>Whole Genome Assembly of Lutzomyia longipalpis.</title>
        <authorList>
            <person name="Richards S."/>
            <person name="Qu C."/>
            <person name="Dillon R."/>
            <person name="Worley K."/>
            <person name="Scherer S."/>
            <person name="Batterton M."/>
            <person name="Taylor A."/>
            <person name="Hawes A."/>
            <person name="Hernandez B."/>
            <person name="Kovar C."/>
            <person name="Mandapat C."/>
            <person name="Pham C."/>
            <person name="Qu C."/>
            <person name="Jing C."/>
            <person name="Bess C."/>
            <person name="Bandaranaike D."/>
            <person name="Ngo D."/>
            <person name="Ongeri F."/>
            <person name="Arias F."/>
            <person name="Lara F."/>
            <person name="Weissenberger G."/>
            <person name="Kamau G."/>
            <person name="Han H."/>
            <person name="Shen H."/>
            <person name="Dinh H."/>
            <person name="Khalil I."/>
            <person name="Jones J."/>
            <person name="Shafer J."/>
            <person name="Jayaseelan J."/>
            <person name="Quiroz J."/>
            <person name="Blankenburg K."/>
            <person name="Nguyen L."/>
            <person name="Jackson L."/>
            <person name="Francisco L."/>
            <person name="Tang L.-Y."/>
            <person name="Pu L.-L."/>
            <person name="Perales L."/>
            <person name="Lorensuhewa L."/>
            <person name="Munidasa M."/>
            <person name="Coyle M."/>
            <person name="Taylor M."/>
            <person name="Puazo M."/>
            <person name="Firestine M."/>
            <person name="Scheel M."/>
            <person name="Javaid M."/>
            <person name="Wang M."/>
            <person name="Li M."/>
            <person name="Tabassum N."/>
            <person name="Saada N."/>
            <person name="Osuji N."/>
            <person name="Aqrawi P."/>
            <person name="Fu Q."/>
            <person name="Thornton R."/>
            <person name="Raj R."/>
            <person name="Goodspeed R."/>
            <person name="Mata R."/>
            <person name="Najjar R."/>
            <person name="Gubbala S."/>
            <person name="Lee S."/>
            <person name="Denson S."/>
            <person name="Patil S."/>
            <person name="Macmil S."/>
            <person name="Qi S."/>
            <person name="Matskevitch T."/>
            <person name="Palculict T."/>
            <person name="Mathew T."/>
            <person name="Vee V."/>
            <person name="Velamala V."/>
            <person name="Korchina V."/>
            <person name="Cai W."/>
            <person name="Liu W."/>
            <person name="Dai W."/>
            <person name="Zou X."/>
            <person name="Zhu Y."/>
            <person name="Zhang Y."/>
            <person name="Wu Y.-Q."/>
            <person name="Xin Y."/>
            <person name="Nazarath L."/>
            <person name="Kovar C."/>
            <person name="Han Y."/>
            <person name="Muzny D."/>
            <person name="Gibbs R."/>
        </authorList>
    </citation>
    <scope>NUCLEOTIDE SEQUENCE [LARGE SCALE GENOMIC DNA]</scope>
    <source>
        <strain evidence="11">Jacobina</strain>
    </source>
</reference>
<dbReference type="PANTHER" id="PTHR23301:SF0">
    <property type="entry name" value="CHITIN-BINDING TYPE-2 DOMAIN-CONTAINING PROTEIN-RELATED"/>
    <property type="match status" value="1"/>
</dbReference>
<dbReference type="EnsemblMetazoa" id="LLOJ009774-RA">
    <property type="protein sequence ID" value="LLOJ009774-PA"/>
    <property type="gene ID" value="LLOJ009774"/>
</dbReference>
<dbReference type="EMBL" id="AJWK01034052">
    <property type="status" value="NOT_ANNOTATED_CDS"/>
    <property type="molecule type" value="Genomic_DNA"/>
</dbReference>
<sequence length="319" mass="34174">MKKLGIYVLVCLAGVASVVTAEGVVCPEGRWMTTLPHEDCHQFHLCLFGRSVELKCPFGMYWDAIDGGCTSVEAKSCLNVRQNGDPPQPPVETTSWPPMPPVETTTGEDTETPEETDETPEVTDETPEETDETPDETATPPFSTTGGTPTPPFSTTDGATPTPPVSTTGGQPTPPVSTTPDESETGTPPEVTTTTPEGIETDTPPEVTTSEPEETTTDGVQTGTPPMVTTSEAEVPTEPTTLPPTTLPPTTLPPSPTPPTCPADGIHYFPDPQACNRFFLCQNGQLIHMMCAPGQIFDQTYLRCRHDGVCTLYGWLEQH</sequence>
<evidence type="ECO:0000256" key="5">
    <source>
        <dbReference type="ARBA" id="ARBA00023180"/>
    </source>
</evidence>
<keyword evidence="1" id="KW-0147">Chitin-binding</keyword>
<dbReference type="Proteomes" id="UP000092461">
    <property type="component" value="Unassembled WGS sequence"/>
</dbReference>
<feature type="signal peptide" evidence="7">
    <location>
        <begin position="1"/>
        <end position="21"/>
    </location>
</feature>
<feature type="chain" id="PRO_5044555608" evidence="7">
    <location>
        <begin position="22"/>
        <end position="319"/>
    </location>
</feature>
<reference evidence="10" key="3">
    <citation type="submission" date="2020-05" db="UniProtKB">
        <authorList>
            <consortium name="EnsemblMetazoa"/>
        </authorList>
    </citation>
    <scope>IDENTIFICATION</scope>
    <source>
        <strain evidence="10">Jacobina</strain>
    </source>
</reference>
<evidence type="ECO:0000256" key="6">
    <source>
        <dbReference type="SAM" id="MobiDB-lite"/>
    </source>
</evidence>
<keyword evidence="5" id="KW-0325">Glycoprotein</keyword>
<dbReference type="EMBL" id="GITU01004926">
    <property type="protein sequence ID" value="MBC1173629.1"/>
    <property type="molecule type" value="Transcribed_RNA"/>
</dbReference>
<dbReference type="SMART" id="SM00494">
    <property type="entry name" value="ChtBD2"/>
    <property type="match status" value="2"/>
</dbReference>
<dbReference type="VEuPathDB" id="VectorBase:LLOJ009774"/>
<organism evidence="10 11">
    <name type="scientific">Lutzomyia longipalpis</name>
    <name type="common">Sand fly</name>
    <dbReference type="NCBI Taxonomy" id="7200"/>
    <lineage>
        <taxon>Eukaryota</taxon>
        <taxon>Metazoa</taxon>
        <taxon>Ecdysozoa</taxon>
        <taxon>Arthropoda</taxon>
        <taxon>Hexapoda</taxon>
        <taxon>Insecta</taxon>
        <taxon>Pterygota</taxon>
        <taxon>Neoptera</taxon>
        <taxon>Endopterygota</taxon>
        <taxon>Diptera</taxon>
        <taxon>Nematocera</taxon>
        <taxon>Psychodoidea</taxon>
        <taxon>Psychodidae</taxon>
        <taxon>Lutzomyia</taxon>
        <taxon>Lutzomyia</taxon>
    </lineage>
</organism>
<dbReference type="GO" id="GO:0005576">
    <property type="term" value="C:extracellular region"/>
    <property type="evidence" value="ECO:0007669"/>
    <property type="project" value="InterPro"/>
</dbReference>
<evidence type="ECO:0000313" key="11">
    <source>
        <dbReference type="Proteomes" id="UP000092461"/>
    </source>
</evidence>
<feature type="compositionally biased region" description="Acidic residues" evidence="6">
    <location>
        <begin position="106"/>
        <end position="135"/>
    </location>
</feature>
<dbReference type="AlphaFoldDB" id="A0A1B0EXI1"/>
<evidence type="ECO:0000313" key="9">
    <source>
        <dbReference type="EMBL" id="MBC1173629.1"/>
    </source>
</evidence>
<feature type="compositionally biased region" description="Low complexity" evidence="6">
    <location>
        <begin position="185"/>
        <end position="210"/>
    </location>
</feature>
<feature type="domain" description="Chitin-binding type-2" evidence="8">
    <location>
        <begin position="23"/>
        <end position="79"/>
    </location>
</feature>
<feature type="compositionally biased region" description="Pro residues" evidence="6">
    <location>
        <begin position="241"/>
        <end position="259"/>
    </location>
</feature>
<evidence type="ECO:0000313" key="10">
    <source>
        <dbReference type="EnsemblMetazoa" id="LLOJ009774-PA"/>
    </source>
</evidence>
<proteinExistence type="predicted"/>
<feature type="compositionally biased region" description="Polar residues" evidence="6">
    <location>
        <begin position="218"/>
        <end position="232"/>
    </location>
</feature>
<reference evidence="9" key="2">
    <citation type="journal article" date="2020" name="BMC">
        <title>Leishmania infection induces a limited differential gene expression in the sand fly midgut.</title>
        <authorList>
            <person name="Coutinho-Abreu I.V."/>
            <person name="Serafim T.D."/>
            <person name="Meneses C."/>
            <person name="Kamhawi S."/>
            <person name="Oliveira F."/>
            <person name="Valenzuela J.G."/>
        </authorList>
    </citation>
    <scope>NUCLEOTIDE SEQUENCE</scope>
    <source>
        <strain evidence="9">Jacobina</strain>
        <tissue evidence="9">Midgut</tissue>
    </source>
</reference>
<name>A0A1B0EXI1_LUTLO</name>
<evidence type="ECO:0000256" key="1">
    <source>
        <dbReference type="ARBA" id="ARBA00022669"/>
    </source>
</evidence>
<dbReference type="Gene3D" id="2.170.140.10">
    <property type="entry name" value="Chitin binding domain"/>
    <property type="match status" value="2"/>
</dbReference>
<keyword evidence="2 7" id="KW-0732">Signal</keyword>
<dbReference type="SUPFAM" id="SSF57625">
    <property type="entry name" value="Invertebrate chitin-binding proteins"/>
    <property type="match status" value="2"/>
</dbReference>
<evidence type="ECO:0000256" key="2">
    <source>
        <dbReference type="ARBA" id="ARBA00022729"/>
    </source>
</evidence>
<dbReference type="Pfam" id="PF01607">
    <property type="entry name" value="CBM_14"/>
    <property type="match status" value="2"/>
</dbReference>
<dbReference type="PANTHER" id="PTHR23301">
    <property type="entry name" value="CHITIN BINDING PERITROPHIN-A"/>
    <property type="match status" value="1"/>
</dbReference>
<protein>
    <submittedName>
        <fullName evidence="9">Putative integumentary mucin a.1</fullName>
    </submittedName>
</protein>
<dbReference type="VEuPathDB" id="VectorBase:LLONM1_009627"/>
<dbReference type="GO" id="GO:0008061">
    <property type="term" value="F:chitin binding"/>
    <property type="evidence" value="ECO:0007669"/>
    <property type="project" value="UniProtKB-KW"/>
</dbReference>
<keyword evidence="3" id="KW-0677">Repeat</keyword>
<evidence type="ECO:0000259" key="8">
    <source>
        <dbReference type="PROSITE" id="PS50940"/>
    </source>
</evidence>
<feature type="region of interest" description="Disordered" evidence="6">
    <location>
        <begin position="80"/>
        <end position="259"/>
    </location>
</feature>
<accession>A0A1B0EXI1</accession>
<keyword evidence="4" id="KW-1015">Disulfide bond</keyword>
<feature type="compositionally biased region" description="Low complexity" evidence="6">
    <location>
        <begin position="136"/>
        <end position="156"/>
    </location>
</feature>
<keyword evidence="11" id="KW-1185">Reference proteome</keyword>
<feature type="domain" description="Chitin-binding type-2" evidence="8">
    <location>
        <begin position="258"/>
        <end position="312"/>
    </location>
</feature>
<dbReference type="InterPro" id="IPR036508">
    <property type="entry name" value="Chitin-bd_dom_sf"/>
</dbReference>
<dbReference type="InterPro" id="IPR002557">
    <property type="entry name" value="Chitin-bd_dom"/>
</dbReference>
<evidence type="ECO:0000256" key="3">
    <source>
        <dbReference type="ARBA" id="ARBA00022737"/>
    </source>
</evidence>
<dbReference type="InterPro" id="IPR051940">
    <property type="entry name" value="Chitin_bind-dev_reg"/>
</dbReference>